<dbReference type="STRING" id="55209.HA50_12230"/>
<proteinExistence type="predicted"/>
<dbReference type="Proteomes" id="UP000193749">
    <property type="component" value="Unassembled WGS sequence"/>
</dbReference>
<dbReference type="EMBL" id="MLJI01000001">
    <property type="protein sequence ID" value="ORM94079.1"/>
    <property type="molecule type" value="Genomic_DNA"/>
</dbReference>
<organism evidence="3 4">
    <name type="scientific">Pantoea cypripedii</name>
    <name type="common">Pectobacterium cypripedii</name>
    <name type="synonym">Erwinia cypripedii</name>
    <dbReference type="NCBI Taxonomy" id="55209"/>
    <lineage>
        <taxon>Bacteria</taxon>
        <taxon>Pseudomonadati</taxon>
        <taxon>Pseudomonadota</taxon>
        <taxon>Gammaproteobacteria</taxon>
        <taxon>Enterobacterales</taxon>
        <taxon>Erwiniaceae</taxon>
        <taxon>Pantoea</taxon>
    </lineage>
</organism>
<name>A0A1X1EVM4_PANCY</name>
<protein>
    <recommendedName>
        <fullName evidence="5">Type IV secretion protein Rhs</fullName>
    </recommendedName>
</protein>
<reference evidence="3 4" key="1">
    <citation type="journal article" date="2017" name="Antonie Van Leeuwenhoek">
        <title>Phylogenomic resolution of the bacterial genus Pantoea and its relationship with Erwinia and Tatumella.</title>
        <authorList>
            <person name="Palmer M."/>
            <person name="Steenkamp E.T."/>
            <person name="Coetzee M.P."/>
            <person name="Chan W.Y."/>
            <person name="van Zyl E."/>
            <person name="De Maayer P."/>
            <person name="Coutinho T.A."/>
            <person name="Blom J."/>
            <person name="Smits T.H."/>
            <person name="Duffy B."/>
            <person name="Venter S.N."/>
        </authorList>
    </citation>
    <scope>NUCLEOTIDE SEQUENCE [LARGE SCALE GENOMIC DNA]</scope>
    <source>
        <strain evidence="3 4">LMG 2657</strain>
    </source>
</reference>
<dbReference type="OrthoDB" id="6043530at2"/>
<accession>A0A1X1EVM4</accession>
<evidence type="ECO:0000313" key="4">
    <source>
        <dbReference type="Proteomes" id="UP000193749"/>
    </source>
</evidence>
<keyword evidence="2" id="KW-0472">Membrane</keyword>
<feature type="region of interest" description="Disordered" evidence="1">
    <location>
        <begin position="122"/>
        <end position="145"/>
    </location>
</feature>
<keyword evidence="2" id="KW-0812">Transmembrane</keyword>
<evidence type="ECO:0008006" key="5">
    <source>
        <dbReference type="Google" id="ProtNLM"/>
    </source>
</evidence>
<feature type="transmembrane region" description="Helical" evidence="2">
    <location>
        <begin position="21"/>
        <end position="42"/>
    </location>
</feature>
<comment type="caution">
    <text evidence="3">The sequence shown here is derived from an EMBL/GenBank/DDBJ whole genome shotgun (WGS) entry which is preliminary data.</text>
</comment>
<dbReference type="Gene3D" id="2.60.200.60">
    <property type="match status" value="1"/>
</dbReference>
<feature type="transmembrane region" description="Helical" evidence="2">
    <location>
        <begin position="48"/>
        <end position="72"/>
    </location>
</feature>
<gene>
    <name evidence="3" type="ORF">HA50_12230</name>
</gene>
<dbReference type="RefSeq" id="WP_084875829.1">
    <property type="nucleotide sequence ID" value="NZ_MLJI01000001.1"/>
</dbReference>
<evidence type="ECO:0000256" key="2">
    <source>
        <dbReference type="SAM" id="Phobius"/>
    </source>
</evidence>
<keyword evidence="4" id="KW-1185">Reference proteome</keyword>
<sequence length="145" mass="13945">MDNRAARQGDEIIHSSILADITSIVAEGVTYAAMGAIVAGAATFAGPVLGIGALTALGSSCLLSGIVAGVAANATGLSSKISAGADEIGNFLFPPSPSGVIISGSDDVIINGLAAARAAGTLTSGDTPAPEPQSPASFADYGLAS</sequence>
<evidence type="ECO:0000313" key="3">
    <source>
        <dbReference type="EMBL" id="ORM94079.1"/>
    </source>
</evidence>
<evidence type="ECO:0000256" key="1">
    <source>
        <dbReference type="SAM" id="MobiDB-lite"/>
    </source>
</evidence>
<keyword evidence="2" id="KW-1133">Transmembrane helix</keyword>
<dbReference type="AlphaFoldDB" id="A0A1X1EVM4"/>